<keyword evidence="1 2" id="KW-0238">DNA-binding</keyword>
<dbReference type="AlphaFoldDB" id="A0A1W9NXN5"/>
<evidence type="ECO:0000313" key="5">
    <source>
        <dbReference type="Proteomes" id="UP000192520"/>
    </source>
</evidence>
<dbReference type="GO" id="GO:0006355">
    <property type="term" value="P:regulation of DNA-templated transcription"/>
    <property type="evidence" value="ECO:0007669"/>
    <property type="project" value="InterPro"/>
</dbReference>
<dbReference type="CDD" id="cd00383">
    <property type="entry name" value="trans_reg_C"/>
    <property type="match status" value="1"/>
</dbReference>
<evidence type="ECO:0000259" key="3">
    <source>
        <dbReference type="PROSITE" id="PS51755"/>
    </source>
</evidence>
<feature type="DNA-binding region" description="OmpR/PhoB-type" evidence="2">
    <location>
        <begin position="296"/>
        <end position="402"/>
    </location>
</feature>
<dbReference type="GO" id="GO:0003677">
    <property type="term" value="F:DNA binding"/>
    <property type="evidence" value="ECO:0007669"/>
    <property type="project" value="UniProtKB-UniRule"/>
</dbReference>
<dbReference type="Gene3D" id="1.10.10.10">
    <property type="entry name" value="Winged helix-like DNA-binding domain superfamily/Winged helix DNA-binding domain"/>
    <property type="match status" value="1"/>
</dbReference>
<comment type="caution">
    <text evidence="4">The sequence shown here is derived from an EMBL/GenBank/DDBJ whole genome shotgun (WGS) entry which is preliminary data.</text>
</comment>
<name>A0A1W9NXN5_UNCC3</name>
<reference evidence="5" key="1">
    <citation type="submission" date="2017-03" db="EMBL/GenBank/DDBJ databases">
        <title>Novel pathways for hydrocarbon cycling and metabolic interdependencies in hydrothermal sediment communities.</title>
        <authorList>
            <person name="Dombrowski N."/>
            <person name="Seitz K."/>
            <person name="Teske A."/>
            <person name="Baker B."/>
        </authorList>
    </citation>
    <scope>NUCLEOTIDE SEQUENCE [LARGE SCALE GENOMIC DNA]</scope>
</reference>
<dbReference type="InterPro" id="IPR016032">
    <property type="entry name" value="Sig_transdc_resp-reg_C-effctor"/>
</dbReference>
<proteinExistence type="predicted"/>
<dbReference type="PROSITE" id="PS51755">
    <property type="entry name" value="OMPR_PHOB"/>
    <property type="match status" value="1"/>
</dbReference>
<feature type="domain" description="OmpR/PhoB-type" evidence="3">
    <location>
        <begin position="296"/>
        <end position="402"/>
    </location>
</feature>
<dbReference type="Pfam" id="PF00486">
    <property type="entry name" value="Trans_reg_C"/>
    <property type="match status" value="1"/>
</dbReference>
<dbReference type="Proteomes" id="UP000192520">
    <property type="component" value="Unassembled WGS sequence"/>
</dbReference>
<evidence type="ECO:0000313" key="4">
    <source>
        <dbReference type="EMBL" id="OQX50770.1"/>
    </source>
</evidence>
<dbReference type="SMART" id="SM00862">
    <property type="entry name" value="Trans_reg_C"/>
    <property type="match status" value="1"/>
</dbReference>
<dbReference type="SUPFAM" id="SSF46894">
    <property type="entry name" value="C-terminal effector domain of the bipartite response regulators"/>
    <property type="match status" value="1"/>
</dbReference>
<sequence>MKNLDLPTSRNYLDEFIKRTILPARQKRSNTIFFLPGTGRTSLMRYITDRREVLEKELNIKFGNLTWLLVDTQNEEILISDWLRTIRKQKRKIPKARTSSLDQILEFLVDELRQRVLLCPLMSEEGISVTRLESLRRIKSPIIDFQFSFAREIKVEKMKNHLGNLAQFGLQSIWFMPFYTTEGIEAIIQNQIRQGFTKAKLKQKEKIIGLSGGYPRLVRFFLRNPEKLNTASWQEIEVKHFFNEIWDCLSEDSQQWLFKLISSKKAKLPLPGNYLVETRLIQRKNDHWRFFSPLFKNYIEFLAKSMPPQVTEKEGIISVSGKNIDLILSSQETKIFKLLWQKRNHIVSRDEIALILWGNNWYEKYSNWAIDQLMARIRRKLGDRTEQNLIKTIRGKGFTINS</sequence>
<dbReference type="GO" id="GO:0000160">
    <property type="term" value="P:phosphorelay signal transduction system"/>
    <property type="evidence" value="ECO:0007669"/>
    <property type="project" value="InterPro"/>
</dbReference>
<protein>
    <recommendedName>
        <fullName evidence="3">OmpR/PhoB-type domain-containing protein</fullName>
    </recommendedName>
</protein>
<dbReference type="InterPro" id="IPR036388">
    <property type="entry name" value="WH-like_DNA-bd_sf"/>
</dbReference>
<dbReference type="EMBL" id="MZGJ01000020">
    <property type="protein sequence ID" value="OQX50770.1"/>
    <property type="molecule type" value="Genomic_DNA"/>
</dbReference>
<accession>A0A1W9NXN5</accession>
<organism evidence="4 5">
    <name type="scientific">candidate division CPR3 bacterium 4484_211</name>
    <dbReference type="NCBI Taxonomy" id="1968527"/>
    <lineage>
        <taxon>Bacteria</taxon>
        <taxon>Bacteria division CPR3</taxon>
    </lineage>
</organism>
<gene>
    <name evidence="4" type="ORF">B5M47_03245</name>
</gene>
<evidence type="ECO:0000256" key="1">
    <source>
        <dbReference type="ARBA" id="ARBA00023125"/>
    </source>
</evidence>
<dbReference type="STRING" id="1968527.B5M47_03245"/>
<dbReference type="InterPro" id="IPR001867">
    <property type="entry name" value="OmpR/PhoB-type_DNA-bd"/>
</dbReference>
<evidence type="ECO:0000256" key="2">
    <source>
        <dbReference type="PROSITE-ProRule" id="PRU01091"/>
    </source>
</evidence>